<dbReference type="AlphaFoldDB" id="A0AA42TFE0"/>
<name>A0AA42TFE0_STUST</name>
<evidence type="ECO:0008006" key="3">
    <source>
        <dbReference type="Google" id="ProtNLM"/>
    </source>
</evidence>
<dbReference type="EMBL" id="JAOCAE010000009">
    <property type="protein sequence ID" value="MDH1237252.1"/>
    <property type="molecule type" value="Genomic_DNA"/>
</dbReference>
<comment type="caution">
    <text evidence="1">The sequence shown here is derived from an EMBL/GenBank/DDBJ whole genome shotgun (WGS) entry which is preliminary data.</text>
</comment>
<organism evidence="1 2">
    <name type="scientific">Stutzerimonas stutzeri</name>
    <name type="common">Pseudomonas stutzeri</name>
    <dbReference type="NCBI Taxonomy" id="316"/>
    <lineage>
        <taxon>Bacteria</taxon>
        <taxon>Pseudomonadati</taxon>
        <taxon>Pseudomonadota</taxon>
        <taxon>Gammaproteobacteria</taxon>
        <taxon>Pseudomonadales</taxon>
        <taxon>Pseudomonadaceae</taxon>
        <taxon>Stutzerimonas</taxon>
    </lineage>
</organism>
<reference evidence="1" key="1">
    <citation type="submission" date="2022-09" db="EMBL/GenBank/DDBJ databases">
        <title>Intensive care unit water sources are persistently colonized with multi-drug resistant bacteria and are the site of extensive horizontal gene transfer of antibiotic resistance genes.</title>
        <authorList>
            <person name="Diorio-Toth L."/>
        </authorList>
    </citation>
    <scope>NUCLEOTIDE SEQUENCE</scope>
    <source>
        <strain evidence="1">GD03947</strain>
    </source>
</reference>
<accession>A0AA42TFE0</accession>
<evidence type="ECO:0000313" key="2">
    <source>
        <dbReference type="Proteomes" id="UP001158500"/>
    </source>
</evidence>
<sequence>MSFDWKPYALAVICALLCWNFWMQKGDAERERDQALKANTRLVTANSELRASVSRQNEAVSLLRVSAETAATAAAARADTVQQAIPRKIQQDRATGTAPEEMNQWLESLFSSH</sequence>
<proteinExistence type="predicted"/>
<protein>
    <recommendedName>
        <fullName evidence="3">DUF2570 domain-containing protein</fullName>
    </recommendedName>
</protein>
<dbReference type="Proteomes" id="UP001158500">
    <property type="component" value="Unassembled WGS sequence"/>
</dbReference>
<evidence type="ECO:0000313" key="1">
    <source>
        <dbReference type="EMBL" id="MDH1237252.1"/>
    </source>
</evidence>
<gene>
    <name evidence="1" type="ORF">N5C32_14530</name>
</gene>
<dbReference type="RefSeq" id="WP_279641625.1">
    <property type="nucleotide sequence ID" value="NZ_JAOCAE010000009.1"/>
</dbReference>